<dbReference type="EMBL" id="JBHUIP010000016">
    <property type="protein sequence ID" value="MFD2265553.1"/>
    <property type="molecule type" value="Genomic_DNA"/>
</dbReference>
<dbReference type="SMART" id="SM00342">
    <property type="entry name" value="HTH_ARAC"/>
    <property type="match status" value="1"/>
</dbReference>
<keyword evidence="2" id="KW-0238">DNA-binding</keyword>
<keyword evidence="1" id="KW-0805">Transcription regulation</keyword>
<organism evidence="5 6">
    <name type="scientific">Lacibacterium aquatile</name>
    <dbReference type="NCBI Taxonomy" id="1168082"/>
    <lineage>
        <taxon>Bacteria</taxon>
        <taxon>Pseudomonadati</taxon>
        <taxon>Pseudomonadota</taxon>
        <taxon>Alphaproteobacteria</taxon>
        <taxon>Rhodospirillales</taxon>
        <taxon>Rhodospirillaceae</taxon>
    </lineage>
</organism>
<evidence type="ECO:0000259" key="4">
    <source>
        <dbReference type="PROSITE" id="PS01124"/>
    </source>
</evidence>
<evidence type="ECO:0000313" key="5">
    <source>
        <dbReference type="EMBL" id="MFD2265553.1"/>
    </source>
</evidence>
<feature type="domain" description="HTH araC/xylS-type" evidence="4">
    <location>
        <begin position="188"/>
        <end position="285"/>
    </location>
</feature>
<keyword evidence="3" id="KW-0804">Transcription</keyword>
<dbReference type="PRINTS" id="PR00032">
    <property type="entry name" value="HTHARAC"/>
</dbReference>
<dbReference type="Gene3D" id="1.10.10.60">
    <property type="entry name" value="Homeodomain-like"/>
    <property type="match status" value="1"/>
</dbReference>
<dbReference type="InterPro" id="IPR018062">
    <property type="entry name" value="HTH_AraC-typ_CS"/>
</dbReference>
<evidence type="ECO:0000256" key="1">
    <source>
        <dbReference type="ARBA" id="ARBA00023015"/>
    </source>
</evidence>
<sequence length="285" mass="31295">METRPVALALSDVGAELRRQVDLGGGLALAHWRNFPNSRILYHDPGHHTISLYLDGTVRRTDAGNTGIGSTGAICLVPAEGESAWHTMTEVQFCHLYISRARFQRLATEIFDRDARTLTLPDKSFVADPLVAEIINRAILPNDWSDRTNRLLLGQAADLILTEVLRKNGPVRQSGLTVAGGLAPHVLRRIRDLIEMDLAGDLSLDRLAAEAGLSPYHFARMFKTSTGETPHRFVQERRLMAAQERLREGGVSVTEVGLSCGFSTPAHFAASFKTRFGISPSAMRG</sequence>
<dbReference type="InterPro" id="IPR050204">
    <property type="entry name" value="AraC_XylS_family_regulators"/>
</dbReference>
<reference evidence="6" key="1">
    <citation type="journal article" date="2019" name="Int. J. Syst. Evol. Microbiol.">
        <title>The Global Catalogue of Microorganisms (GCM) 10K type strain sequencing project: providing services to taxonomists for standard genome sequencing and annotation.</title>
        <authorList>
            <consortium name="The Broad Institute Genomics Platform"/>
            <consortium name="The Broad Institute Genome Sequencing Center for Infectious Disease"/>
            <person name="Wu L."/>
            <person name="Ma J."/>
        </authorList>
    </citation>
    <scope>NUCLEOTIDE SEQUENCE [LARGE SCALE GENOMIC DNA]</scope>
    <source>
        <strain evidence="6">CGMCC 1.19062</strain>
    </source>
</reference>
<dbReference type="PANTHER" id="PTHR46796:SF6">
    <property type="entry name" value="ARAC SUBFAMILY"/>
    <property type="match status" value="1"/>
</dbReference>
<dbReference type="InterPro" id="IPR018060">
    <property type="entry name" value="HTH_AraC"/>
</dbReference>
<evidence type="ECO:0000256" key="3">
    <source>
        <dbReference type="ARBA" id="ARBA00023163"/>
    </source>
</evidence>
<dbReference type="RefSeq" id="WP_379879011.1">
    <property type="nucleotide sequence ID" value="NZ_JBHUIP010000016.1"/>
</dbReference>
<dbReference type="PANTHER" id="PTHR46796">
    <property type="entry name" value="HTH-TYPE TRANSCRIPTIONAL ACTIVATOR RHAS-RELATED"/>
    <property type="match status" value="1"/>
</dbReference>
<dbReference type="InterPro" id="IPR020449">
    <property type="entry name" value="Tscrpt_reg_AraC-type_HTH"/>
</dbReference>
<accession>A0ABW5DWR1</accession>
<dbReference type="Proteomes" id="UP001597295">
    <property type="component" value="Unassembled WGS sequence"/>
</dbReference>
<keyword evidence="6" id="KW-1185">Reference proteome</keyword>
<dbReference type="PROSITE" id="PS00041">
    <property type="entry name" value="HTH_ARAC_FAMILY_1"/>
    <property type="match status" value="1"/>
</dbReference>
<evidence type="ECO:0000313" key="6">
    <source>
        <dbReference type="Proteomes" id="UP001597295"/>
    </source>
</evidence>
<protein>
    <submittedName>
        <fullName evidence="5">Helix-turn-helix domain-containing protein</fullName>
    </submittedName>
</protein>
<dbReference type="Pfam" id="PF12833">
    <property type="entry name" value="HTH_18"/>
    <property type="match status" value="1"/>
</dbReference>
<evidence type="ECO:0000256" key="2">
    <source>
        <dbReference type="ARBA" id="ARBA00023125"/>
    </source>
</evidence>
<dbReference type="SUPFAM" id="SSF46689">
    <property type="entry name" value="Homeodomain-like"/>
    <property type="match status" value="2"/>
</dbReference>
<comment type="caution">
    <text evidence="5">The sequence shown here is derived from an EMBL/GenBank/DDBJ whole genome shotgun (WGS) entry which is preliminary data.</text>
</comment>
<dbReference type="InterPro" id="IPR009057">
    <property type="entry name" value="Homeodomain-like_sf"/>
</dbReference>
<proteinExistence type="predicted"/>
<dbReference type="PROSITE" id="PS01124">
    <property type="entry name" value="HTH_ARAC_FAMILY_2"/>
    <property type="match status" value="1"/>
</dbReference>
<gene>
    <name evidence="5" type="ORF">ACFSM5_21805</name>
</gene>
<name>A0ABW5DWR1_9PROT</name>